<dbReference type="PROSITE" id="PS50297">
    <property type="entry name" value="ANK_REP_REGION"/>
    <property type="match status" value="1"/>
</dbReference>
<feature type="repeat" description="ANK" evidence="1">
    <location>
        <begin position="4"/>
        <end position="36"/>
    </location>
</feature>
<dbReference type="SMART" id="SM00248">
    <property type="entry name" value="ANK"/>
    <property type="match status" value="1"/>
</dbReference>
<evidence type="ECO:0000256" key="1">
    <source>
        <dbReference type="PROSITE-ProRule" id="PRU00023"/>
    </source>
</evidence>
<reference evidence="3 4" key="1">
    <citation type="submission" date="2016-04" db="EMBL/GenBank/DDBJ databases">
        <title>A degradative enzymes factory behind the ericoid mycorrhizal symbiosis.</title>
        <authorList>
            <consortium name="DOE Joint Genome Institute"/>
            <person name="Martino E."/>
            <person name="Morin E."/>
            <person name="Grelet G."/>
            <person name="Kuo A."/>
            <person name="Kohler A."/>
            <person name="Daghino S."/>
            <person name="Barry K."/>
            <person name="Choi C."/>
            <person name="Cichocki N."/>
            <person name="Clum A."/>
            <person name="Copeland A."/>
            <person name="Hainaut M."/>
            <person name="Haridas S."/>
            <person name="Labutti K."/>
            <person name="Lindquist E."/>
            <person name="Lipzen A."/>
            <person name="Khouja H.-R."/>
            <person name="Murat C."/>
            <person name="Ohm R."/>
            <person name="Olson A."/>
            <person name="Spatafora J."/>
            <person name="Veneault-Fourrey C."/>
            <person name="Henrissat B."/>
            <person name="Grigoriev I."/>
            <person name="Martin F."/>
            <person name="Perotto S."/>
        </authorList>
    </citation>
    <scope>NUCLEOTIDE SEQUENCE [LARGE SCALE GENOMIC DNA]</scope>
    <source>
        <strain evidence="3 4">E</strain>
    </source>
</reference>
<accession>A0A2J6SUI8</accession>
<proteinExistence type="predicted"/>
<dbReference type="EMBL" id="KZ613865">
    <property type="protein sequence ID" value="PMD54435.1"/>
    <property type="molecule type" value="Genomic_DNA"/>
</dbReference>
<evidence type="ECO:0000313" key="4">
    <source>
        <dbReference type="Proteomes" id="UP000235371"/>
    </source>
</evidence>
<keyword evidence="1" id="KW-0040">ANK repeat</keyword>
<gene>
    <name evidence="3" type="ORF">K444DRAFT_539685</name>
</gene>
<dbReference type="Gene3D" id="1.25.40.20">
    <property type="entry name" value="Ankyrin repeat-containing domain"/>
    <property type="match status" value="1"/>
</dbReference>
<dbReference type="AlphaFoldDB" id="A0A2J6SUI8"/>
<name>A0A2J6SUI8_9HELO</name>
<dbReference type="Pfam" id="PF00023">
    <property type="entry name" value="Ank"/>
    <property type="match status" value="1"/>
</dbReference>
<evidence type="ECO:0000313" key="3">
    <source>
        <dbReference type="EMBL" id="PMD54435.1"/>
    </source>
</evidence>
<dbReference type="RefSeq" id="XP_024731339.1">
    <property type="nucleotide sequence ID" value="XM_024875650.1"/>
</dbReference>
<dbReference type="InterPro" id="IPR036770">
    <property type="entry name" value="Ankyrin_rpt-contain_sf"/>
</dbReference>
<protein>
    <submittedName>
        <fullName evidence="3">Uncharacterized protein</fullName>
    </submittedName>
</protein>
<dbReference type="GeneID" id="36583729"/>
<dbReference type="PROSITE" id="PS50088">
    <property type="entry name" value="ANK_REPEAT"/>
    <property type="match status" value="1"/>
</dbReference>
<dbReference type="InParanoid" id="A0A2J6SUI8"/>
<feature type="region of interest" description="Disordered" evidence="2">
    <location>
        <begin position="1"/>
        <end position="59"/>
    </location>
</feature>
<feature type="non-terminal residue" evidence="3">
    <location>
        <position position="1"/>
    </location>
</feature>
<sequence length="59" mass="6115">KNHYGLSPLHGAAEQGHHGIATMLLEKGARVDAKPPRGEDDEGGEGRRGPSLGTGGQGW</sequence>
<keyword evidence="4" id="KW-1185">Reference proteome</keyword>
<feature type="compositionally biased region" description="Basic and acidic residues" evidence="2">
    <location>
        <begin position="27"/>
        <end position="48"/>
    </location>
</feature>
<dbReference type="Proteomes" id="UP000235371">
    <property type="component" value="Unassembled WGS sequence"/>
</dbReference>
<dbReference type="OrthoDB" id="20872at2759"/>
<evidence type="ECO:0000256" key="2">
    <source>
        <dbReference type="SAM" id="MobiDB-lite"/>
    </source>
</evidence>
<organism evidence="3 4">
    <name type="scientific">Hyaloscypha bicolor E</name>
    <dbReference type="NCBI Taxonomy" id="1095630"/>
    <lineage>
        <taxon>Eukaryota</taxon>
        <taxon>Fungi</taxon>
        <taxon>Dikarya</taxon>
        <taxon>Ascomycota</taxon>
        <taxon>Pezizomycotina</taxon>
        <taxon>Leotiomycetes</taxon>
        <taxon>Helotiales</taxon>
        <taxon>Hyaloscyphaceae</taxon>
        <taxon>Hyaloscypha</taxon>
        <taxon>Hyaloscypha bicolor</taxon>
    </lineage>
</organism>
<dbReference type="SUPFAM" id="SSF48403">
    <property type="entry name" value="Ankyrin repeat"/>
    <property type="match status" value="1"/>
</dbReference>
<dbReference type="InterPro" id="IPR002110">
    <property type="entry name" value="Ankyrin_rpt"/>
</dbReference>